<feature type="domain" description="PAS" evidence="2">
    <location>
        <begin position="32"/>
        <end position="102"/>
    </location>
</feature>
<dbReference type="Gene3D" id="3.30.565.10">
    <property type="entry name" value="Histidine kinase-like ATPase, C-terminal domain"/>
    <property type="match status" value="1"/>
</dbReference>
<dbReference type="SUPFAM" id="SSF55874">
    <property type="entry name" value="ATPase domain of HSP90 chaperone/DNA topoisomerase II/histidine kinase"/>
    <property type="match status" value="1"/>
</dbReference>
<accession>A0ABT7ITW1</accession>
<dbReference type="RefSeq" id="WP_093719918.1">
    <property type="nucleotide sequence ID" value="NZ_JASJUS010000004.1"/>
</dbReference>
<dbReference type="SMART" id="SM00331">
    <property type="entry name" value="PP2C_SIG"/>
    <property type="match status" value="1"/>
</dbReference>
<evidence type="ECO:0000259" key="2">
    <source>
        <dbReference type="PROSITE" id="PS50112"/>
    </source>
</evidence>
<dbReference type="Pfam" id="PF07228">
    <property type="entry name" value="SpoIIE"/>
    <property type="match status" value="1"/>
</dbReference>
<dbReference type="SUPFAM" id="SSF55781">
    <property type="entry name" value="GAF domain-like"/>
    <property type="match status" value="1"/>
</dbReference>
<gene>
    <name evidence="3" type="ORF">QNN03_06175</name>
</gene>
<dbReference type="SUPFAM" id="SSF55785">
    <property type="entry name" value="PYP-like sensor domain (PAS domain)"/>
    <property type="match status" value="1"/>
</dbReference>
<dbReference type="EMBL" id="JASJUS010000004">
    <property type="protein sequence ID" value="MDL2076024.1"/>
    <property type="molecule type" value="Genomic_DNA"/>
</dbReference>
<protein>
    <submittedName>
        <fullName evidence="3">SpoIIE family protein phosphatase</fullName>
    </submittedName>
</protein>
<dbReference type="Gene3D" id="3.30.450.20">
    <property type="entry name" value="PAS domain"/>
    <property type="match status" value="1"/>
</dbReference>
<dbReference type="Pfam" id="PF13581">
    <property type="entry name" value="HATPase_c_2"/>
    <property type="match status" value="1"/>
</dbReference>
<dbReference type="InterPro" id="IPR003594">
    <property type="entry name" value="HATPase_dom"/>
</dbReference>
<sequence>MNSSDRGRAPDPSAYPASWADRADGSGEWEIGHSLVGQFLARSPIGMAVMDTDLRYVWINEALEQLGGVDREERLGKRLSDVLPKLDAASIESVMREVLESGRPAVDVEYHGRTSADPDREHAYSTSFFRLEDDSGTVRGVCYMVLDVTDRWRARERLSLLSRAGAWTARTLDVFRLSEGLAEVCVPDLADLISVDLLDAVLQGETFYGTLPGQQRLRRVALLGAEGAASDGLAAVGHLVRFAADSPGARCLAGGIPHRQIVTARESEGWIAADALQGPPAPSLGPCAVMLVPIRTHGSVVGMTTFLRWPPRGAFDEDDLLVADEIVGRAALGVENARQYTKERNTALALQRFLLPRRIAAQPTVEVATRYLPSGGGVGGDWFDVIPLSGARVALVIGDVVGHGINAAASMGRLRTAVRTLADLDLPPEEILAHLDDLMLGLIAEECPDDAGRVPSELGATCLYAVYDPVARTVVMARAGHPPPAVVDPDGSVEFPELPAGPPLGLGGLPFESAEVELAEGSLLALYTDGLFEIRGQDPDIALNRLRAALAAVHRPLDDMCGEALDTLEPERRDDDVALLIARIHGLGADQVAVLDVPSDPAAVSSARAFAQLCLDGWGLGDLGFTAELLVSELVTNAIRHASGPIRLRLIRESVLTCEVFDASNVSPRLRHARTLDEGGRGLFLVAQLSRRWGTRYTTDGKMIWAELDLP</sequence>
<organism evidence="3 4">
    <name type="scientific">Streptomyces fuscus</name>
    <dbReference type="NCBI Taxonomy" id="3048495"/>
    <lineage>
        <taxon>Bacteria</taxon>
        <taxon>Bacillati</taxon>
        <taxon>Actinomycetota</taxon>
        <taxon>Actinomycetes</taxon>
        <taxon>Kitasatosporales</taxon>
        <taxon>Streptomycetaceae</taxon>
        <taxon>Streptomyces</taxon>
    </lineage>
</organism>
<dbReference type="PANTHER" id="PTHR43156:SF2">
    <property type="entry name" value="STAGE II SPORULATION PROTEIN E"/>
    <property type="match status" value="1"/>
</dbReference>
<dbReference type="InterPro" id="IPR035965">
    <property type="entry name" value="PAS-like_dom_sf"/>
</dbReference>
<dbReference type="Proteomes" id="UP001241926">
    <property type="component" value="Unassembled WGS sequence"/>
</dbReference>
<dbReference type="InterPro" id="IPR029016">
    <property type="entry name" value="GAF-like_dom_sf"/>
</dbReference>
<dbReference type="SUPFAM" id="SSF81606">
    <property type="entry name" value="PP2C-like"/>
    <property type="match status" value="1"/>
</dbReference>
<dbReference type="PROSITE" id="PS50112">
    <property type="entry name" value="PAS"/>
    <property type="match status" value="1"/>
</dbReference>
<dbReference type="Gene3D" id="3.30.450.40">
    <property type="match status" value="1"/>
</dbReference>
<keyword evidence="1" id="KW-0378">Hydrolase</keyword>
<evidence type="ECO:0000313" key="3">
    <source>
        <dbReference type="EMBL" id="MDL2076024.1"/>
    </source>
</evidence>
<dbReference type="InterPro" id="IPR036890">
    <property type="entry name" value="HATPase_C_sf"/>
</dbReference>
<evidence type="ECO:0000313" key="4">
    <source>
        <dbReference type="Proteomes" id="UP001241926"/>
    </source>
</evidence>
<reference evidence="3 4" key="1">
    <citation type="submission" date="2023-05" db="EMBL/GenBank/DDBJ databases">
        <title>Streptomyces fuscus sp. nov., a brown-black pigment producing actinomyces isolated from dry sand of Sea duck farm.</title>
        <authorList>
            <person name="Xie J."/>
            <person name="Shen N."/>
        </authorList>
    </citation>
    <scope>NUCLEOTIDE SEQUENCE [LARGE SCALE GENOMIC DNA]</scope>
    <source>
        <strain evidence="3 4">GXMU-J15</strain>
    </source>
</reference>
<dbReference type="NCBIfam" id="TIGR00229">
    <property type="entry name" value="sensory_box"/>
    <property type="match status" value="1"/>
</dbReference>
<dbReference type="CDD" id="cd16936">
    <property type="entry name" value="HATPase_RsbW-like"/>
    <property type="match status" value="1"/>
</dbReference>
<comment type="caution">
    <text evidence="3">The sequence shown here is derived from an EMBL/GenBank/DDBJ whole genome shotgun (WGS) entry which is preliminary data.</text>
</comment>
<evidence type="ECO:0000256" key="1">
    <source>
        <dbReference type="ARBA" id="ARBA00022801"/>
    </source>
</evidence>
<dbReference type="InterPro" id="IPR036457">
    <property type="entry name" value="PPM-type-like_dom_sf"/>
</dbReference>
<keyword evidence="4" id="KW-1185">Reference proteome</keyword>
<proteinExistence type="predicted"/>
<dbReference type="InterPro" id="IPR000014">
    <property type="entry name" value="PAS"/>
</dbReference>
<dbReference type="Gene3D" id="3.60.40.10">
    <property type="entry name" value="PPM-type phosphatase domain"/>
    <property type="match status" value="1"/>
</dbReference>
<dbReference type="InterPro" id="IPR013656">
    <property type="entry name" value="PAS_4"/>
</dbReference>
<name>A0ABT7ITW1_9ACTN</name>
<dbReference type="CDD" id="cd00130">
    <property type="entry name" value="PAS"/>
    <property type="match status" value="1"/>
</dbReference>
<dbReference type="PANTHER" id="PTHR43156">
    <property type="entry name" value="STAGE II SPORULATION PROTEIN E-RELATED"/>
    <property type="match status" value="1"/>
</dbReference>
<dbReference type="InterPro" id="IPR052016">
    <property type="entry name" value="Bact_Sigma-Reg"/>
</dbReference>
<dbReference type="InterPro" id="IPR001932">
    <property type="entry name" value="PPM-type_phosphatase-like_dom"/>
</dbReference>
<dbReference type="Pfam" id="PF08448">
    <property type="entry name" value="PAS_4"/>
    <property type="match status" value="1"/>
</dbReference>